<organism evidence="2 3">
    <name type="scientific">Lactuca saligna</name>
    <name type="common">Willowleaf lettuce</name>
    <dbReference type="NCBI Taxonomy" id="75948"/>
    <lineage>
        <taxon>Eukaryota</taxon>
        <taxon>Viridiplantae</taxon>
        <taxon>Streptophyta</taxon>
        <taxon>Embryophyta</taxon>
        <taxon>Tracheophyta</taxon>
        <taxon>Spermatophyta</taxon>
        <taxon>Magnoliopsida</taxon>
        <taxon>eudicotyledons</taxon>
        <taxon>Gunneridae</taxon>
        <taxon>Pentapetalae</taxon>
        <taxon>asterids</taxon>
        <taxon>campanulids</taxon>
        <taxon>Asterales</taxon>
        <taxon>Asteraceae</taxon>
        <taxon>Cichorioideae</taxon>
        <taxon>Cichorieae</taxon>
        <taxon>Lactucinae</taxon>
        <taxon>Lactuca</taxon>
    </lineage>
</organism>
<proteinExistence type="predicted"/>
<dbReference type="AlphaFoldDB" id="A0AA35Y8H5"/>
<evidence type="ECO:0000256" key="1">
    <source>
        <dbReference type="SAM" id="MobiDB-lite"/>
    </source>
</evidence>
<protein>
    <submittedName>
        <fullName evidence="2">Uncharacterized protein</fullName>
    </submittedName>
</protein>
<accession>A0AA35Y8H5</accession>
<feature type="compositionally biased region" description="Basic and acidic residues" evidence="1">
    <location>
        <begin position="217"/>
        <end position="233"/>
    </location>
</feature>
<reference evidence="2" key="1">
    <citation type="submission" date="2023-04" db="EMBL/GenBank/DDBJ databases">
        <authorList>
            <person name="Vijverberg K."/>
            <person name="Xiong W."/>
            <person name="Schranz E."/>
        </authorList>
    </citation>
    <scope>NUCLEOTIDE SEQUENCE</scope>
</reference>
<feature type="compositionally biased region" description="Basic and acidic residues" evidence="1">
    <location>
        <begin position="174"/>
        <end position="184"/>
    </location>
</feature>
<sequence>MTCKETTEKVDKLLSDIQGFMEDFHNSSACNTVSTNSTINNLVSSLQSEKAGLMKEDLVLENKIMDELAVKTEKVKVLSIKLSSTNKKIDEFKSEKAVIKSCVATLNTNLHSLIETDDYLLNISIRQYLPEKLKPIFSMLDSIEGVLESSIPKQGGEPVKTSGAGKPTEGEDDHEQKAKSKDPKGNVSSGSKGKEKLINEDDEEEKEENEKLKHKSHNEEHDEKLRVAKEAEKKKRLLVK</sequence>
<dbReference type="EMBL" id="OX465078">
    <property type="protein sequence ID" value="CAI9271214.1"/>
    <property type="molecule type" value="Genomic_DNA"/>
</dbReference>
<feature type="region of interest" description="Disordered" evidence="1">
    <location>
        <begin position="149"/>
        <end position="240"/>
    </location>
</feature>
<gene>
    <name evidence="2" type="ORF">LSALG_LOCUS11491</name>
</gene>
<dbReference type="Proteomes" id="UP001177003">
    <property type="component" value="Chromosome 2"/>
</dbReference>
<keyword evidence="3" id="KW-1185">Reference proteome</keyword>
<name>A0AA35Y8H5_LACSI</name>
<evidence type="ECO:0000313" key="3">
    <source>
        <dbReference type="Proteomes" id="UP001177003"/>
    </source>
</evidence>
<evidence type="ECO:0000313" key="2">
    <source>
        <dbReference type="EMBL" id="CAI9271214.1"/>
    </source>
</evidence>